<evidence type="ECO:0000313" key="6">
    <source>
        <dbReference type="EMBL" id="MFC3673524.1"/>
    </source>
</evidence>
<dbReference type="CDD" id="cd07989">
    <property type="entry name" value="LPLAT_AGPAT-like"/>
    <property type="match status" value="1"/>
</dbReference>
<feature type="domain" description="Phospholipid/glycerol acyltransferase" evidence="5">
    <location>
        <begin position="89"/>
        <end position="203"/>
    </location>
</feature>
<dbReference type="PANTHER" id="PTHR10434:SF11">
    <property type="entry name" value="1-ACYL-SN-GLYCEROL-3-PHOSPHATE ACYLTRANSFERASE"/>
    <property type="match status" value="1"/>
</dbReference>
<dbReference type="GO" id="GO:0016746">
    <property type="term" value="F:acyltransferase activity"/>
    <property type="evidence" value="ECO:0007669"/>
    <property type="project" value="UniProtKB-KW"/>
</dbReference>
<proteinExistence type="predicted"/>
<evidence type="ECO:0000313" key="7">
    <source>
        <dbReference type="Proteomes" id="UP001595683"/>
    </source>
</evidence>
<dbReference type="SMART" id="SM00563">
    <property type="entry name" value="PlsC"/>
    <property type="match status" value="1"/>
</dbReference>
<sequence length="246" mass="27018">MTTGTGEMTSAAVDERAPTLPEIARSLAFYALFYGYTVLLLLALAVVLLVAPRGVFAMVQAWTAVHRALVRHVLGIRVEVIGTPPQEGVFYALRHESFFEAIDLPQVLHRPCIFAKMELMRIPVWGRAGWAYGLIGVERDAGAKTLRTMLSHARARLAEGRPLAIFPEGTRVPVGQRVPLQSGFAGLYKLLSLPVVPVAVHSGALYHRVWKRRGTIRYVIGETIPPGLPREEIEARVLDAITAPTP</sequence>
<accession>A0ABV7V7V5</accession>
<name>A0ABV7V7V5_9SPHN</name>
<keyword evidence="4" id="KW-1133">Transmembrane helix</keyword>
<evidence type="ECO:0000256" key="1">
    <source>
        <dbReference type="ARBA" id="ARBA00005189"/>
    </source>
</evidence>
<evidence type="ECO:0000259" key="5">
    <source>
        <dbReference type="SMART" id="SM00563"/>
    </source>
</evidence>
<feature type="transmembrane region" description="Helical" evidence="4">
    <location>
        <begin position="27"/>
        <end position="51"/>
    </location>
</feature>
<dbReference type="SUPFAM" id="SSF69593">
    <property type="entry name" value="Glycerol-3-phosphate (1)-acyltransferase"/>
    <property type="match status" value="1"/>
</dbReference>
<dbReference type="RefSeq" id="WP_229815641.1">
    <property type="nucleotide sequence ID" value="NZ_BMZP01000024.1"/>
</dbReference>
<comment type="pathway">
    <text evidence="1">Lipid metabolism.</text>
</comment>
<comment type="caution">
    <text evidence="6">The sequence shown here is derived from an EMBL/GenBank/DDBJ whole genome shotgun (WGS) entry which is preliminary data.</text>
</comment>
<reference evidence="7" key="1">
    <citation type="journal article" date="2019" name="Int. J. Syst. Evol. Microbiol.">
        <title>The Global Catalogue of Microorganisms (GCM) 10K type strain sequencing project: providing services to taxonomists for standard genome sequencing and annotation.</title>
        <authorList>
            <consortium name="The Broad Institute Genomics Platform"/>
            <consortium name="The Broad Institute Genome Sequencing Center for Infectious Disease"/>
            <person name="Wu L."/>
            <person name="Ma J."/>
        </authorList>
    </citation>
    <scope>NUCLEOTIDE SEQUENCE [LARGE SCALE GENOMIC DNA]</scope>
    <source>
        <strain evidence="7">KCTC 42224</strain>
    </source>
</reference>
<dbReference type="EMBL" id="JBHRYE010000048">
    <property type="protein sequence ID" value="MFC3673524.1"/>
    <property type="molecule type" value="Genomic_DNA"/>
</dbReference>
<protein>
    <submittedName>
        <fullName evidence="6">Lysophospholipid acyltransferase family protein</fullName>
    </submittedName>
</protein>
<evidence type="ECO:0000256" key="4">
    <source>
        <dbReference type="SAM" id="Phobius"/>
    </source>
</evidence>
<dbReference type="Proteomes" id="UP001595683">
    <property type="component" value="Unassembled WGS sequence"/>
</dbReference>
<dbReference type="InterPro" id="IPR002123">
    <property type="entry name" value="Plipid/glycerol_acylTrfase"/>
</dbReference>
<keyword evidence="3 6" id="KW-0012">Acyltransferase</keyword>
<keyword evidence="7" id="KW-1185">Reference proteome</keyword>
<evidence type="ECO:0000256" key="3">
    <source>
        <dbReference type="ARBA" id="ARBA00023315"/>
    </source>
</evidence>
<dbReference type="Pfam" id="PF01553">
    <property type="entry name" value="Acyltransferase"/>
    <property type="match status" value="1"/>
</dbReference>
<evidence type="ECO:0000256" key="2">
    <source>
        <dbReference type="ARBA" id="ARBA00022679"/>
    </source>
</evidence>
<dbReference type="PANTHER" id="PTHR10434">
    <property type="entry name" value="1-ACYL-SN-GLYCEROL-3-PHOSPHATE ACYLTRANSFERASE"/>
    <property type="match status" value="1"/>
</dbReference>
<keyword evidence="4" id="KW-0472">Membrane</keyword>
<keyword evidence="2" id="KW-0808">Transferase</keyword>
<organism evidence="6 7">
    <name type="scientific">Novosphingobium pokkalii</name>
    <dbReference type="NCBI Taxonomy" id="1770194"/>
    <lineage>
        <taxon>Bacteria</taxon>
        <taxon>Pseudomonadati</taxon>
        <taxon>Pseudomonadota</taxon>
        <taxon>Alphaproteobacteria</taxon>
        <taxon>Sphingomonadales</taxon>
        <taxon>Sphingomonadaceae</taxon>
        <taxon>Novosphingobium</taxon>
    </lineage>
</organism>
<gene>
    <name evidence="6" type="ORF">ACFOOT_19045</name>
</gene>
<keyword evidence="4" id="KW-0812">Transmembrane</keyword>